<evidence type="ECO:0000256" key="1">
    <source>
        <dbReference type="SAM" id="MobiDB-lite"/>
    </source>
</evidence>
<keyword evidence="3" id="KW-1185">Reference proteome</keyword>
<name>A0A812ISG1_9DINO</name>
<dbReference type="EMBL" id="CAJNJA010003518">
    <property type="protein sequence ID" value="CAE7174913.1"/>
    <property type="molecule type" value="Genomic_DNA"/>
</dbReference>
<feature type="compositionally biased region" description="Pro residues" evidence="1">
    <location>
        <begin position="24"/>
        <end position="35"/>
    </location>
</feature>
<feature type="non-terminal residue" evidence="2">
    <location>
        <position position="101"/>
    </location>
</feature>
<protein>
    <submittedName>
        <fullName evidence="2">Uncharacterized protein</fullName>
    </submittedName>
</protein>
<comment type="caution">
    <text evidence="2">The sequence shown here is derived from an EMBL/GenBank/DDBJ whole genome shotgun (WGS) entry which is preliminary data.</text>
</comment>
<evidence type="ECO:0000313" key="2">
    <source>
        <dbReference type="EMBL" id="CAE7174913.1"/>
    </source>
</evidence>
<dbReference type="Proteomes" id="UP000601435">
    <property type="component" value="Unassembled WGS sequence"/>
</dbReference>
<proteinExistence type="predicted"/>
<reference evidence="2" key="1">
    <citation type="submission" date="2021-02" db="EMBL/GenBank/DDBJ databases">
        <authorList>
            <person name="Dougan E. K."/>
            <person name="Rhodes N."/>
            <person name="Thang M."/>
            <person name="Chan C."/>
        </authorList>
    </citation>
    <scope>NUCLEOTIDE SEQUENCE</scope>
</reference>
<sequence>VGPNHRHGLPAESVGPAALASYPALPPGIAPPPTSAPAFAPGITPQPAALAQPSTASQGGGLEYLAAQEGPNAAVPMPFPERPNHQTSSLRLSMPPLPPIQ</sequence>
<accession>A0A812ISG1</accession>
<evidence type="ECO:0000313" key="3">
    <source>
        <dbReference type="Proteomes" id="UP000601435"/>
    </source>
</evidence>
<dbReference type="AlphaFoldDB" id="A0A812ISG1"/>
<feature type="region of interest" description="Disordered" evidence="1">
    <location>
        <begin position="18"/>
        <end position="101"/>
    </location>
</feature>
<gene>
    <name evidence="2" type="ORF">SNEC2469_LOCUS585</name>
</gene>
<feature type="non-terminal residue" evidence="2">
    <location>
        <position position="1"/>
    </location>
</feature>
<organism evidence="2 3">
    <name type="scientific">Symbiodinium necroappetens</name>
    <dbReference type="NCBI Taxonomy" id="1628268"/>
    <lineage>
        <taxon>Eukaryota</taxon>
        <taxon>Sar</taxon>
        <taxon>Alveolata</taxon>
        <taxon>Dinophyceae</taxon>
        <taxon>Suessiales</taxon>
        <taxon>Symbiodiniaceae</taxon>
        <taxon>Symbiodinium</taxon>
    </lineage>
</organism>